<dbReference type="PANTHER" id="PTHR43428:SF1">
    <property type="entry name" value="ARSENATE REDUCTASE"/>
    <property type="match status" value="1"/>
</dbReference>
<evidence type="ECO:0000313" key="4">
    <source>
        <dbReference type="Proteomes" id="UP000199356"/>
    </source>
</evidence>
<feature type="domain" description="HTH arsR-type" evidence="2">
    <location>
        <begin position="1"/>
        <end position="94"/>
    </location>
</feature>
<dbReference type="InterPro" id="IPR036196">
    <property type="entry name" value="Ptyr_pPase_sf"/>
</dbReference>
<organism evidence="3 4">
    <name type="scientific">Tranquillimonas alkanivorans</name>
    <dbReference type="NCBI Taxonomy" id="441119"/>
    <lineage>
        <taxon>Bacteria</taxon>
        <taxon>Pseudomonadati</taxon>
        <taxon>Pseudomonadota</taxon>
        <taxon>Alphaproteobacteria</taxon>
        <taxon>Rhodobacterales</taxon>
        <taxon>Roseobacteraceae</taxon>
        <taxon>Tranquillimonas</taxon>
    </lineage>
</organism>
<keyword evidence="1" id="KW-0059">Arsenical resistance</keyword>
<dbReference type="InterPro" id="IPR036390">
    <property type="entry name" value="WH_DNA-bd_sf"/>
</dbReference>
<dbReference type="CDD" id="cd00090">
    <property type="entry name" value="HTH_ARSR"/>
    <property type="match status" value="1"/>
</dbReference>
<keyword evidence="4" id="KW-1185">Reference proteome</keyword>
<dbReference type="NCBIfam" id="NF033788">
    <property type="entry name" value="HTH_metalloreg"/>
    <property type="match status" value="1"/>
</dbReference>
<evidence type="ECO:0000256" key="1">
    <source>
        <dbReference type="ARBA" id="ARBA00022849"/>
    </source>
</evidence>
<dbReference type="PANTHER" id="PTHR43428">
    <property type="entry name" value="ARSENATE REDUCTASE"/>
    <property type="match status" value="1"/>
</dbReference>
<evidence type="ECO:0000259" key="2">
    <source>
        <dbReference type="PROSITE" id="PS50987"/>
    </source>
</evidence>
<gene>
    <name evidence="3" type="ORF">SAMN04488047_13311</name>
</gene>
<name>A0A1I5VLZ1_9RHOB</name>
<dbReference type="SMART" id="SM00226">
    <property type="entry name" value="LMWPc"/>
    <property type="match status" value="1"/>
</dbReference>
<accession>A0A1I5VLZ1</accession>
<dbReference type="GO" id="GO:0003700">
    <property type="term" value="F:DNA-binding transcription factor activity"/>
    <property type="evidence" value="ECO:0007669"/>
    <property type="project" value="InterPro"/>
</dbReference>
<dbReference type="InterPro" id="IPR011991">
    <property type="entry name" value="ArsR-like_HTH"/>
</dbReference>
<dbReference type="OrthoDB" id="9793058at2"/>
<reference evidence="3 4" key="1">
    <citation type="submission" date="2016-10" db="EMBL/GenBank/DDBJ databases">
        <authorList>
            <person name="de Groot N.N."/>
        </authorList>
    </citation>
    <scope>NUCLEOTIDE SEQUENCE [LARGE SCALE GENOMIC DNA]</scope>
    <source>
        <strain evidence="3 4">DSM 19547</strain>
    </source>
</reference>
<dbReference type="Pfam" id="PF01451">
    <property type="entry name" value="LMWPc"/>
    <property type="match status" value="1"/>
</dbReference>
<dbReference type="CDD" id="cd16345">
    <property type="entry name" value="LMWP_ArsC"/>
    <property type="match status" value="1"/>
</dbReference>
<dbReference type="STRING" id="441119.SAMN04488047_13311"/>
<dbReference type="EMBL" id="FOXA01000033">
    <property type="protein sequence ID" value="SFQ08554.1"/>
    <property type="molecule type" value="Genomic_DNA"/>
</dbReference>
<dbReference type="GO" id="GO:0046685">
    <property type="term" value="P:response to arsenic-containing substance"/>
    <property type="evidence" value="ECO:0007669"/>
    <property type="project" value="UniProtKB-KW"/>
</dbReference>
<dbReference type="Gene3D" id="3.40.50.2300">
    <property type="match status" value="1"/>
</dbReference>
<dbReference type="RefSeq" id="WP_093425310.1">
    <property type="nucleotide sequence ID" value="NZ_FOXA01000033.1"/>
</dbReference>
<protein>
    <submittedName>
        <fullName evidence="3">Transcriptional regulator, ArsR family</fullName>
    </submittedName>
</protein>
<dbReference type="InterPro" id="IPR023485">
    <property type="entry name" value="Ptyr_pPase"/>
</dbReference>
<dbReference type="SMART" id="SM00418">
    <property type="entry name" value="HTH_ARSR"/>
    <property type="match status" value="1"/>
</dbReference>
<dbReference type="Gene3D" id="1.10.10.10">
    <property type="entry name" value="Winged helix-like DNA-binding domain superfamily/Winged helix DNA-binding domain"/>
    <property type="match status" value="1"/>
</dbReference>
<dbReference type="PRINTS" id="PR00778">
    <property type="entry name" value="HTHARSR"/>
</dbReference>
<proteinExistence type="predicted"/>
<dbReference type="SUPFAM" id="SSF52788">
    <property type="entry name" value="Phosphotyrosine protein phosphatases I"/>
    <property type="match status" value="1"/>
</dbReference>
<dbReference type="AlphaFoldDB" id="A0A1I5VLZ1"/>
<dbReference type="Proteomes" id="UP000199356">
    <property type="component" value="Unassembled WGS sequence"/>
</dbReference>
<dbReference type="SUPFAM" id="SSF46785">
    <property type="entry name" value="Winged helix' DNA-binding domain"/>
    <property type="match status" value="1"/>
</dbReference>
<evidence type="ECO:0000313" key="3">
    <source>
        <dbReference type="EMBL" id="SFQ08554.1"/>
    </source>
</evidence>
<dbReference type="InterPro" id="IPR001845">
    <property type="entry name" value="HTH_ArsR_DNA-bd_dom"/>
</dbReference>
<dbReference type="Pfam" id="PF12840">
    <property type="entry name" value="HTH_20"/>
    <property type="match status" value="1"/>
</dbReference>
<dbReference type="InterPro" id="IPR036388">
    <property type="entry name" value="WH-like_DNA-bd_sf"/>
</dbReference>
<sequence length="278" mass="30175">MESQHVDQLAALAHPQRLALFRLLVRRYPDELSAGEIAAVLGVRQNTLSTYLNSLRQAGLILQKRDGRSLLYRAEMGQAGALVSYLVTDCCRGRPELCPTLPDLGSGGTAMSSRPYNVLFICTGNSARSIFGEALLSDLGGGRFNAYSAGTRPSSDLNLFALSVLKANGHDISPLRAKNIDEFRSDAAPKMDFVFTVCDQAANEDCPAWPGQPITAHWGLPDPGKATGTEAERRLAFRQAYGALRRRVEAFVSLNIEALDRLALQRAVDDLAAKKDLA</sequence>
<dbReference type="PROSITE" id="PS50987">
    <property type="entry name" value="HTH_ARSR_2"/>
    <property type="match status" value="1"/>
</dbReference>